<feature type="active site" description="Nucleophile" evidence="2">
    <location>
        <position position="12"/>
    </location>
</feature>
<dbReference type="GO" id="GO:0006749">
    <property type="term" value="P:glutathione metabolic process"/>
    <property type="evidence" value="ECO:0007669"/>
    <property type="project" value="TreeGrafter"/>
</dbReference>
<comment type="similarity">
    <text evidence="1">Belongs to the GST superfamily. NadH family.</text>
</comment>
<evidence type="ECO:0000256" key="2">
    <source>
        <dbReference type="PIRSR" id="PIRSR006386-1"/>
    </source>
</evidence>
<dbReference type="PIRSF" id="PIRSF006386">
    <property type="entry name" value="HCCAis_GSTk"/>
    <property type="match status" value="1"/>
</dbReference>
<dbReference type="Gene3D" id="3.40.30.10">
    <property type="entry name" value="Glutaredoxin"/>
    <property type="match status" value="1"/>
</dbReference>
<comment type="catalytic activity">
    <reaction evidence="1">
        <text>2-hydroxychromene-2-carboxylate = (3E)-4-(2-hydroxyphenyl)-2-oxobut-3-enoate</text>
        <dbReference type="Rhea" id="RHEA:27401"/>
        <dbReference type="ChEBI" id="CHEBI:59350"/>
        <dbReference type="ChEBI" id="CHEBI:59353"/>
        <dbReference type="EC" id="5.99.1.4"/>
    </reaction>
</comment>
<dbReference type="GO" id="GO:1901170">
    <property type="term" value="P:naphthalene catabolic process"/>
    <property type="evidence" value="ECO:0007669"/>
    <property type="project" value="InterPro"/>
</dbReference>
<evidence type="ECO:0000256" key="1">
    <source>
        <dbReference type="PIRNR" id="PIRNR006386"/>
    </source>
</evidence>
<dbReference type="InterPro" id="IPR044087">
    <property type="entry name" value="NahD-like"/>
</dbReference>
<dbReference type="EMBL" id="AAYA01000001">
    <property type="protein sequence ID" value="EBA10299.1"/>
    <property type="molecule type" value="Genomic_DNA"/>
</dbReference>
<proteinExistence type="inferred from homology"/>
<protein>
    <recommendedName>
        <fullName evidence="1">2-hydroxychromene-2-carboxylate isomerase</fullName>
        <ecNumber evidence="1">5.99.1.4</ecNumber>
    </recommendedName>
</protein>
<keyword evidence="5" id="KW-1185">Reference proteome</keyword>
<evidence type="ECO:0000313" key="5">
    <source>
        <dbReference type="Proteomes" id="UP000005713"/>
    </source>
</evidence>
<dbReference type="InterPro" id="IPR014440">
    <property type="entry name" value="HCCAis_GSTk"/>
</dbReference>
<organism evidence="4 5">
    <name type="scientific">Sagittula stellata (strain ATCC 700073 / DSM 11524 / E-37)</name>
    <dbReference type="NCBI Taxonomy" id="388399"/>
    <lineage>
        <taxon>Bacteria</taxon>
        <taxon>Pseudomonadati</taxon>
        <taxon>Pseudomonadota</taxon>
        <taxon>Alphaproteobacteria</taxon>
        <taxon>Rhodobacterales</taxon>
        <taxon>Roseobacteraceae</taxon>
        <taxon>Sagittula</taxon>
    </lineage>
</organism>
<dbReference type="InterPro" id="IPR036249">
    <property type="entry name" value="Thioredoxin-like_sf"/>
</dbReference>
<dbReference type="SUPFAM" id="SSF52833">
    <property type="entry name" value="Thioredoxin-like"/>
    <property type="match status" value="1"/>
</dbReference>
<feature type="domain" description="DSBA-like thioredoxin" evidence="3">
    <location>
        <begin position="4"/>
        <end position="195"/>
    </location>
</feature>
<evidence type="ECO:0000313" key="4">
    <source>
        <dbReference type="EMBL" id="EBA10299.1"/>
    </source>
</evidence>
<comment type="caution">
    <text evidence="4">The sequence shown here is derived from an EMBL/GenBank/DDBJ whole genome shotgun (WGS) entry which is preliminary data.</text>
</comment>
<dbReference type="InterPro" id="IPR001853">
    <property type="entry name" value="DSBA-like_thioredoxin_dom"/>
</dbReference>
<dbReference type="GO" id="GO:0018845">
    <property type="term" value="F:2-hydroxychromene-2-carboxylate isomerase activity"/>
    <property type="evidence" value="ECO:0007669"/>
    <property type="project" value="UniProtKB-UniRule"/>
</dbReference>
<dbReference type="AlphaFoldDB" id="A3JXR3"/>
<accession>A3JXR3</accession>
<dbReference type="Proteomes" id="UP000005713">
    <property type="component" value="Unassembled WGS sequence"/>
</dbReference>
<dbReference type="RefSeq" id="WP_005855022.1">
    <property type="nucleotide sequence ID" value="NZ_AAYA01000001.1"/>
</dbReference>
<dbReference type="EC" id="5.99.1.4" evidence="1"/>
<dbReference type="OrthoDB" id="5244108at2"/>
<name>A3JXR3_SAGS3</name>
<dbReference type="PANTHER" id="PTHR42943:SF2">
    <property type="entry name" value="GLUTATHIONE S-TRANSFERASE KAPPA 1"/>
    <property type="match status" value="1"/>
</dbReference>
<dbReference type="Pfam" id="PF01323">
    <property type="entry name" value="DSBA"/>
    <property type="match status" value="1"/>
</dbReference>
<gene>
    <name evidence="4" type="ORF">SSE37_19877</name>
</gene>
<dbReference type="GO" id="GO:0004364">
    <property type="term" value="F:glutathione transferase activity"/>
    <property type="evidence" value="ECO:0007669"/>
    <property type="project" value="TreeGrafter"/>
</dbReference>
<dbReference type="PANTHER" id="PTHR42943">
    <property type="entry name" value="GLUTATHIONE S-TRANSFERASE KAPPA"/>
    <property type="match status" value="1"/>
</dbReference>
<evidence type="ECO:0000259" key="3">
    <source>
        <dbReference type="Pfam" id="PF01323"/>
    </source>
</evidence>
<reference evidence="4 5" key="1">
    <citation type="submission" date="2006-06" db="EMBL/GenBank/DDBJ databases">
        <authorList>
            <person name="Moran M.A."/>
            <person name="Ferriera S."/>
            <person name="Johnson J."/>
            <person name="Kravitz S."/>
            <person name="Beeson K."/>
            <person name="Sutton G."/>
            <person name="Rogers Y.-H."/>
            <person name="Friedman R."/>
            <person name="Frazier M."/>
            <person name="Venter J.C."/>
        </authorList>
    </citation>
    <scope>NUCLEOTIDE SEQUENCE [LARGE SCALE GENOMIC DNA]</scope>
    <source>
        <strain evidence="4 5">E-37</strain>
    </source>
</reference>
<keyword evidence="1 4" id="KW-0413">Isomerase</keyword>
<dbReference type="CDD" id="cd03022">
    <property type="entry name" value="DsbA_HCCA_Iso"/>
    <property type="match status" value="1"/>
</dbReference>
<sequence length="199" mass="21642">MARIDYYLSMISPFTYFCGTRPAEIAARHGAELVYKPLDIMQLFARTGGTPLPQRHPSRQAYRLQELARASKASGLPYHEKPMFFPANAAPASYAVIAAQKAGGGDMAGLVHGLLADCWAEQKDIAEDAVIGDRLEAAGFDRGLTFTGMLDGAETYSANLEEAVERGVFGAPFWVVDDGALFWGRDRLDDLDTHLGDIA</sequence>
<dbReference type="GO" id="GO:0004602">
    <property type="term" value="F:glutathione peroxidase activity"/>
    <property type="evidence" value="ECO:0007669"/>
    <property type="project" value="TreeGrafter"/>
</dbReference>
<dbReference type="eggNOG" id="COG3917">
    <property type="taxonomic scope" value="Bacteria"/>
</dbReference>
<dbReference type="InterPro" id="IPR051924">
    <property type="entry name" value="GST_Kappa/NadH"/>
</dbReference>